<keyword evidence="3" id="KW-1185">Reference proteome</keyword>
<name>A0A059NY63_9BACI</name>
<protein>
    <submittedName>
        <fullName evidence="2">Uncharacterized protein</fullName>
    </submittedName>
</protein>
<comment type="caution">
    <text evidence="2">The sequence shown here is derived from an EMBL/GenBank/DDBJ whole genome shotgun (WGS) entry which is preliminary data.</text>
</comment>
<keyword evidence="1" id="KW-0812">Transmembrane</keyword>
<accession>A0A059NY63</accession>
<feature type="transmembrane region" description="Helical" evidence="1">
    <location>
        <begin position="20"/>
        <end position="42"/>
    </location>
</feature>
<proteinExistence type="predicted"/>
<organism evidence="2 3">
    <name type="scientific">Halobacillus karajensis</name>
    <dbReference type="NCBI Taxonomy" id="195088"/>
    <lineage>
        <taxon>Bacteria</taxon>
        <taxon>Bacillati</taxon>
        <taxon>Bacillota</taxon>
        <taxon>Bacilli</taxon>
        <taxon>Bacillales</taxon>
        <taxon>Bacillaceae</taxon>
        <taxon>Halobacillus</taxon>
    </lineage>
</organism>
<dbReference type="AlphaFoldDB" id="A0A059NY63"/>
<dbReference type="RefSeq" id="WP_035506443.1">
    <property type="nucleotide sequence ID" value="NZ_CCDH010000001.1"/>
</dbReference>
<evidence type="ECO:0000313" key="3">
    <source>
        <dbReference type="Proteomes" id="UP000028868"/>
    </source>
</evidence>
<reference evidence="2 3" key="2">
    <citation type="submission" date="2014-05" db="EMBL/GenBank/DDBJ databases">
        <title>Draft genome sequence of Halobacillus karajensis HK-03.</title>
        <authorList>
            <person name="Khelaifia S."/>
            <person name="Croce O."/>
            <person name="Lagier J.C."/>
            <person name="Raoult D."/>
        </authorList>
    </citation>
    <scope>NUCLEOTIDE SEQUENCE [LARGE SCALE GENOMIC DNA]</scope>
    <source>
        <strain evidence="2 3">HD-03</strain>
    </source>
</reference>
<evidence type="ECO:0000313" key="2">
    <source>
        <dbReference type="EMBL" id="CDQ22942.1"/>
    </source>
</evidence>
<keyword evidence="1" id="KW-0472">Membrane</keyword>
<gene>
    <name evidence="2" type="ORF">BN983_01161</name>
</gene>
<reference evidence="3" key="1">
    <citation type="submission" date="2014-03" db="EMBL/GenBank/DDBJ databases">
        <authorList>
            <person name="Urmite Genomes U."/>
        </authorList>
    </citation>
    <scope>NUCLEOTIDE SEQUENCE [LARGE SCALE GENOMIC DNA]</scope>
    <source>
        <strain evidence="3">HD-03</strain>
    </source>
</reference>
<dbReference type="OrthoDB" id="2969576at2"/>
<keyword evidence="1" id="KW-1133">Transmembrane helix</keyword>
<sequence>MKGNKHQLSEDAKLCKRWAFGLTALLIIGFPGVMFLTGYSYSLEFFKGWTYLSFSWLIIAGLYIAFRPVVEYMQGKDGQP</sequence>
<evidence type="ECO:0000256" key="1">
    <source>
        <dbReference type="SAM" id="Phobius"/>
    </source>
</evidence>
<dbReference type="Proteomes" id="UP000028868">
    <property type="component" value="Unassembled WGS sequence"/>
</dbReference>
<dbReference type="EMBL" id="CCDI010000001">
    <property type="protein sequence ID" value="CDQ22942.1"/>
    <property type="molecule type" value="Genomic_DNA"/>
</dbReference>
<feature type="transmembrane region" description="Helical" evidence="1">
    <location>
        <begin position="48"/>
        <end position="66"/>
    </location>
</feature>